<dbReference type="InterPro" id="IPR036875">
    <property type="entry name" value="Znf_CCHC_sf"/>
</dbReference>
<comment type="caution">
    <text evidence="3">The sequence shown here is derived from an EMBL/GenBank/DDBJ whole genome shotgun (WGS) entry which is preliminary data.</text>
</comment>
<feature type="compositionally biased region" description="Low complexity" evidence="1">
    <location>
        <begin position="200"/>
        <end position="218"/>
    </location>
</feature>
<proteinExistence type="predicted"/>
<sequence length="353" mass="39298">MISQTLEELEKGLTKGKNKDISARSAQKKGESAHYSKGSSSLRRSSRNPDSFRRSRPRRRRSFSSSSASSTNSKKELSCWRYKEPGHVASECPDAELIVRLLREHKKKSSSRSISKGKSRSSSRPLRQSRPRESHSHSTRESRSRSVSKSVRFAKGKRTSVYVAESENELESSQDEPDQAISSSDGGEEKARVAIEMVGSVADDSAADNSEAEASSSVKENSNLDETALMALSSKRDPSVWTFNSAANAYITDQIDTFEVDPTRNESERHKIIISDRTFPIKGCGTINVRLPHSNIRLHNALFIPNLGANLVSSSRIVLDGFQAIYDHKNCTVSRKSDNQIMFQAERLSNDRL</sequence>
<evidence type="ECO:0000256" key="1">
    <source>
        <dbReference type="SAM" id="MobiDB-lite"/>
    </source>
</evidence>
<feature type="compositionally biased region" description="Basic residues" evidence="1">
    <location>
        <begin position="103"/>
        <end position="121"/>
    </location>
</feature>
<dbReference type="Pfam" id="PF22936">
    <property type="entry name" value="Pol_BBD"/>
    <property type="match status" value="1"/>
</dbReference>
<keyword evidence="4" id="KW-1185">Reference proteome</keyword>
<dbReference type="GO" id="GO:0008270">
    <property type="term" value="F:zinc ion binding"/>
    <property type="evidence" value="ECO:0007669"/>
    <property type="project" value="InterPro"/>
</dbReference>
<dbReference type="EMBL" id="JAACFV010000369">
    <property type="protein sequence ID" value="KAF7502073.1"/>
    <property type="molecule type" value="Genomic_DNA"/>
</dbReference>
<dbReference type="InterPro" id="IPR054722">
    <property type="entry name" value="PolX-like_BBD"/>
</dbReference>
<feature type="compositionally biased region" description="Basic and acidic residues" evidence="1">
    <location>
        <begin position="8"/>
        <end position="34"/>
    </location>
</feature>
<name>A0A8H7A4M0_9EURO</name>
<reference evidence="3" key="1">
    <citation type="submission" date="2020-02" db="EMBL/GenBank/DDBJ databases">
        <authorList>
            <person name="Palmer J.M."/>
        </authorList>
    </citation>
    <scope>NUCLEOTIDE SEQUENCE</scope>
    <source>
        <strain evidence="3">EPUS1.4</strain>
        <tissue evidence="3">Thallus</tissue>
    </source>
</reference>
<evidence type="ECO:0000259" key="2">
    <source>
        <dbReference type="Pfam" id="PF22936"/>
    </source>
</evidence>
<feature type="compositionally biased region" description="Basic and acidic residues" evidence="1">
    <location>
        <begin position="130"/>
        <end position="144"/>
    </location>
</feature>
<dbReference type="SUPFAM" id="SSF57756">
    <property type="entry name" value="Retrovirus zinc finger-like domains"/>
    <property type="match status" value="1"/>
</dbReference>
<protein>
    <recommendedName>
        <fullName evidence="2">Retrovirus-related Pol polyprotein from transposon TNT 1-94-like beta-barrel domain-containing protein</fullName>
    </recommendedName>
</protein>
<dbReference type="OrthoDB" id="413361at2759"/>
<gene>
    <name evidence="3" type="ORF">GJ744_007428</name>
</gene>
<feature type="compositionally biased region" description="Acidic residues" evidence="1">
    <location>
        <begin position="166"/>
        <end position="178"/>
    </location>
</feature>
<feature type="compositionally biased region" description="Low complexity" evidence="1">
    <location>
        <begin position="63"/>
        <end position="72"/>
    </location>
</feature>
<accession>A0A8H7A4M0</accession>
<organism evidence="3 4">
    <name type="scientific">Endocarpon pusillum</name>
    <dbReference type="NCBI Taxonomy" id="364733"/>
    <lineage>
        <taxon>Eukaryota</taxon>
        <taxon>Fungi</taxon>
        <taxon>Dikarya</taxon>
        <taxon>Ascomycota</taxon>
        <taxon>Pezizomycotina</taxon>
        <taxon>Eurotiomycetes</taxon>
        <taxon>Chaetothyriomycetidae</taxon>
        <taxon>Verrucariales</taxon>
        <taxon>Verrucariaceae</taxon>
        <taxon>Endocarpon</taxon>
    </lineage>
</organism>
<evidence type="ECO:0000313" key="4">
    <source>
        <dbReference type="Proteomes" id="UP000606974"/>
    </source>
</evidence>
<dbReference type="AlphaFoldDB" id="A0A8H7A4M0"/>
<feature type="domain" description="Retrovirus-related Pol polyprotein from transposon TNT 1-94-like beta-barrel" evidence="2">
    <location>
        <begin position="241"/>
        <end position="321"/>
    </location>
</feature>
<dbReference type="GO" id="GO:0003676">
    <property type="term" value="F:nucleic acid binding"/>
    <property type="evidence" value="ECO:0007669"/>
    <property type="project" value="InterPro"/>
</dbReference>
<dbReference type="Proteomes" id="UP000606974">
    <property type="component" value="Unassembled WGS sequence"/>
</dbReference>
<feature type="region of interest" description="Disordered" evidence="1">
    <location>
        <begin position="103"/>
        <end position="221"/>
    </location>
</feature>
<evidence type="ECO:0000313" key="3">
    <source>
        <dbReference type="EMBL" id="KAF7502073.1"/>
    </source>
</evidence>
<feature type="region of interest" description="Disordered" evidence="1">
    <location>
        <begin position="1"/>
        <end position="79"/>
    </location>
</feature>